<evidence type="ECO:0000313" key="2">
    <source>
        <dbReference type="EnsemblPlants" id="KEH29705"/>
    </source>
</evidence>
<name>A0A072UUZ5_MEDTR</name>
<reference evidence="2" key="3">
    <citation type="submission" date="2015-04" db="UniProtKB">
        <authorList>
            <consortium name="EnsemblPlants"/>
        </authorList>
    </citation>
    <scope>IDENTIFICATION</scope>
    <source>
        <strain evidence="2">cv. Jemalong A17</strain>
    </source>
</reference>
<dbReference type="Proteomes" id="UP000002051">
    <property type="component" value="Chromosome 4"/>
</dbReference>
<evidence type="ECO:0000313" key="1">
    <source>
        <dbReference type="EMBL" id="KEH29705.1"/>
    </source>
</evidence>
<dbReference type="AlphaFoldDB" id="A0A072UUZ5"/>
<dbReference type="EnsemblPlants" id="KEH29705">
    <property type="protein sequence ID" value="KEH29705"/>
    <property type="gene ID" value="MTR_4g049770"/>
</dbReference>
<gene>
    <name evidence="1" type="ordered locus">MTR_4g049770</name>
</gene>
<reference evidence="1 3" key="1">
    <citation type="journal article" date="2011" name="Nature">
        <title>The Medicago genome provides insight into the evolution of rhizobial symbioses.</title>
        <authorList>
            <person name="Young N.D."/>
            <person name="Debelle F."/>
            <person name="Oldroyd G.E."/>
            <person name="Geurts R."/>
            <person name="Cannon S.B."/>
            <person name="Udvardi M.K."/>
            <person name="Benedito V.A."/>
            <person name="Mayer K.F."/>
            <person name="Gouzy J."/>
            <person name="Schoof H."/>
            <person name="Van de Peer Y."/>
            <person name="Proost S."/>
            <person name="Cook D.R."/>
            <person name="Meyers B.C."/>
            <person name="Spannagl M."/>
            <person name="Cheung F."/>
            <person name="De Mita S."/>
            <person name="Krishnakumar V."/>
            <person name="Gundlach H."/>
            <person name="Zhou S."/>
            <person name="Mudge J."/>
            <person name="Bharti A.K."/>
            <person name="Murray J.D."/>
            <person name="Naoumkina M.A."/>
            <person name="Rosen B."/>
            <person name="Silverstein K.A."/>
            <person name="Tang H."/>
            <person name="Rombauts S."/>
            <person name="Zhao P.X."/>
            <person name="Zhou P."/>
            <person name="Barbe V."/>
            <person name="Bardou P."/>
            <person name="Bechner M."/>
            <person name="Bellec A."/>
            <person name="Berger A."/>
            <person name="Berges H."/>
            <person name="Bidwell S."/>
            <person name="Bisseling T."/>
            <person name="Choisne N."/>
            <person name="Couloux A."/>
            <person name="Denny R."/>
            <person name="Deshpande S."/>
            <person name="Dai X."/>
            <person name="Doyle J.J."/>
            <person name="Dudez A.M."/>
            <person name="Farmer A.D."/>
            <person name="Fouteau S."/>
            <person name="Franken C."/>
            <person name="Gibelin C."/>
            <person name="Gish J."/>
            <person name="Goldstein S."/>
            <person name="Gonzalez A.J."/>
            <person name="Green P.J."/>
            <person name="Hallab A."/>
            <person name="Hartog M."/>
            <person name="Hua A."/>
            <person name="Humphray S.J."/>
            <person name="Jeong D.H."/>
            <person name="Jing Y."/>
            <person name="Jocker A."/>
            <person name="Kenton S.M."/>
            <person name="Kim D.J."/>
            <person name="Klee K."/>
            <person name="Lai H."/>
            <person name="Lang C."/>
            <person name="Lin S."/>
            <person name="Macmil S.L."/>
            <person name="Magdelenat G."/>
            <person name="Matthews L."/>
            <person name="McCorrison J."/>
            <person name="Monaghan E.L."/>
            <person name="Mun J.H."/>
            <person name="Najar F.Z."/>
            <person name="Nicholson C."/>
            <person name="Noirot C."/>
            <person name="O'Bleness M."/>
            <person name="Paule C.R."/>
            <person name="Poulain J."/>
            <person name="Prion F."/>
            <person name="Qin B."/>
            <person name="Qu C."/>
            <person name="Retzel E.F."/>
            <person name="Riddle C."/>
            <person name="Sallet E."/>
            <person name="Samain S."/>
            <person name="Samson N."/>
            <person name="Sanders I."/>
            <person name="Saurat O."/>
            <person name="Scarpelli C."/>
            <person name="Schiex T."/>
            <person name="Segurens B."/>
            <person name="Severin A.J."/>
            <person name="Sherrier D.J."/>
            <person name="Shi R."/>
            <person name="Sims S."/>
            <person name="Singer S.R."/>
            <person name="Sinharoy S."/>
            <person name="Sterck L."/>
            <person name="Viollet A."/>
            <person name="Wang B.B."/>
            <person name="Wang K."/>
            <person name="Wang M."/>
            <person name="Wang X."/>
            <person name="Warfsmann J."/>
            <person name="Weissenbach J."/>
            <person name="White D.D."/>
            <person name="White J.D."/>
            <person name="Wiley G.B."/>
            <person name="Wincker P."/>
            <person name="Xing Y."/>
            <person name="Yang L."/>
            <person name="Yao Z."/>
            <person name="Ying F."/>
            <person name="Zhai J."/>
            <person name="Zhou L."/>
            <person name="Zuber A."/>
            <person name="Denarie J."/>
            <person name="Dixon R.A."/>
            <person name="May G.D."/>
            <person name="Schwartz D.C."/>
            <person name="Rogers J."/>
            <person name="Quetier F."/>
            <person name="Town C.D."/>
            <person name="Roe B.A."/>
        </authorList>
    </citation>
    <scope>NUCLEOTIDE SEQUENCE [LARGE SCALE GENOMIC DNA]</scope>
    <source>
        <strain evidence="1">A17</strain>
        <strain evidence="2 3">cv. Jemalong A17</strain>
    </source>
</reference>
<reference evidence="1 3" key="2">
    <citation type="journal article" date="2014" name="BMC Genomics">
        <title>An improved genome release (version Mt4.0) for the model legume Medicago truncatula.</title>
        <authorList>
            <person name="Tang H."/>
            <person name="Krishnakumar V."/>
            <person name="Bidwell S."/>
            <person name="Rosen B."/>
            <person name="Chan A."/>
            <person name="Zhou S."/>
            <person name="Gentzbittel L."/>
            <person name="Childs K.L."/>
            <person name="Yandell M."/>
            <person name="Gundlach H."/>
            <person name="Mayer K.F."/>
            <person name="Schwartz D.C."/>
            <person name="Town C.D."/>
        </authorList>
    </citation>
    <scope>GENOME REANNOTATION</scope>
    <source>
        <strain evidence="1">A17</strain>
        <strain evidence="2 3">cv. Jemalong A17</strain>
    </source>
</reference>
<protein>
    <submittedName>
        <fullName evidence="1 2">Uncharacterized protein</fullName>
    </submittedName>
</protein>
<dbReference type="HOGENOM" id="CLU_2389522_0_0_1"/>
<proteinExistence type="predicted"/>
<organism evidence="1 3">
    <name type="scientific">Medicago truncatula</name>
    <name type="common">Barrel medic</name>
    <name type="synonym">Medicago tribuloides</name>
    <dbReference type="NCBI Taxonomy" id="3880"/>
    <lineage>
        <taxon>Eukaryota</taxon>
        <taxon>Viridiplantae</taxon>
        <taxon>Streptophyta</taxon>
        <taxon>Embryophyta</taxon>
        <taxon>Tracheophyta</taxon>
        <taxon>Spermatophyta</taxon>
        <taxon>Magnoliopsida</taxon>
        <taxon>eudicotyledons</taxon>
        <taxon>Gunneridae</taxon>
        <taxon>Pentapetalae</taxon>
        <taxon>rosids</taxon>
        <taxon>fabids</taxon>
        <taxon>Fabales</taxon>
        <taxon>Fabaceae</taxon>
        <taxon>Papilionoideae</taxon>
        <taxon>50 kb inversion clade</taxon>
        <taxon>NPAAA clade</taxon>
        <taxon>Hologalegina</taxon>
        <taxon>IRL clade</taxon>
        <taxon>Trifolieae</taxon>
        <taxon>Medicago</taxon>
    </lineage>
</organism>
<evidence type="ECO:0000313" key="3">
    <source>
        <dbReference type="Proteomes" id="UP000002051"/>
    </source>
</evidence>
<keyword evidence="3" id="KW-1185">Reference proteome</keyword>
<sequence>MAGRGKTLSSGAAKKETSRSCKAGLQFLVDECCMKMKMMKKSWGEYGKAWKWRRMLFAWEEDLVKECVDLLSSVVLKGEVLDAGYVKLEGSFFS</sequence>
<dbReference type="EMBL" id="CM001220">
    <property type="protein sequence ID" value="KEH29705.1"/>
    <property type="molecule type" value="Genomic_DNA"/>
</dbReference>
<accession>A0A072UUZ5</accession>